<dbReference type="AlphaFoldDB" id="A0A0D8J266"/>
<evidence type="ECO:0000256" key="1">
    <source>
        <dbReference type="ARBA" id="ARBA00010875"/>
    </source>
</evidence>
<keyword evidence="3 9" id="KW-0698">rRNA processing</keyword>
<protein>
    <recommendedName>
        <fullName evidence="9">Endoribonuclease YbeY</fullName>
        <ecNumber evidence="9">3.1.-.-</ecNumber>
    </recommendedName>
</protein>
<evidence type="ECO:0000256" key="8">
    <source>
        <dbReference type="ARBA" id="ARBA00022833"/>
    </source>
</evidence>
<dbReference type="EC" id="3.1.-.-" evidence="9"/>
<keyword evidence="4 9" id="KW-0540">Nuclease</keyword>
<evidence type="ECO:0000256" key="9">
    <source>
        <dbReference type="HAMAP-Rule" id="MF_00009"/>
    </source>
</evidence>
<comment type="caution">
    <text evidence="10">The sequence shown here is derived from an EMBL/GenBank/DDBJ whole genome shotgun (WGS) entry which is preliminary data.</text>
</comment>
<evidence type="ECO:0000313" key="17">
    <source>
        <dbReference type="Proteomes" id="UP000472755"/>
    </source>
</evidence>
<reference evidence="11 15" key="3">
    <citation type="submission" date="2019-08" db="EMBL/GenBank/DDBJ databases">
        <title>In-depth cultivation of the pig gut microbiome towards novel bacterial diversity and tailored functional studies.</title>
        <authorList>
            <person name="Wylensek D."/>
            <person name="Hitch T.C.A."/>
            <person name="Clavel T."/>
        </authorList>
    </citation>
    <scope>NUCLEOTIDE SEQUENCE [LARGE SCALE GENOMIC DNA]</scope>
    <source>
        <strain evidence="11 15">WCA3-601-WT-6J</strain>
    </source>
</reference>
<dbReference type="SUPFAM" id="SSF55486">
    <property type="entry name" value="Metalloproteases ('zincins'), catalytic domain"/>
    <property type="match status" value="1"/>
</dbReference>
<dbReference type="PATRIC" id="fig|1550024.3.peg.507"/>
<evidence type="ECO:0000256" key="5">
    <source>
        <dbReference type="ARBA" id="ARBA00022723"/>
    </source>
</evidence>
<feature type="binding site" evidence="9">
    <location>
        <position position="126"/>
    </location>
    <ligand>
        <name>Zn(2+)</name>
        <dbReference type="ChEBI" id="CHEBI:29105"/>
        <note>catalytic</note>
    </ligand>
</feature>
<dbReference type="Proteomes" id="UP000431913">
    <property type="component" value="Unassembled WGS sequence"/>
</dbReference>
<keyword evidence="5 9" id="KW-0479">Metal-binding</keyword>
<dbReference type="PANTHER" id="PTHR46986">
    <property type="entry name" value="ENDORIBONUCLEASE YBEY, CHLOROPLASTIC"/>
    <property type="match status" value="1"/>
</dbReference>
<dbReference type="Gene3D" id="3.40.390.30">
    <property type="entry name" value="Metalloproteases ('zincins'), catalytic domain"/>
    <property type="match status" value="1"/>
</dbReference>
<evidence type="ECO:0000313" key="10">
    <source>
        <dbReference type="EMBL" id="KJF41070.1"/>
    </source>
</evidence>
<dbReference type="EMBL" id="WMZU01000001">
    <property type="protein sequence ID" value="MTS25722.1"/>
    <property type="molecule type" value="Genomic_DNA"/>
</dbReference>
<keyword evidence="2 9" id="KW-0690">Ribosome biogenesis</keyword>
<dbReference type="GO" id="GO:0006508">
    <property type="term" value="P:proteolysis"/>
    <property type="evidence" value="ECO:0007669"/>
    <property type="project" value="UniProtKB-KW"/>
</dbReference>
<dbReference type="EMBL" id="JXXK01000002">
    <property type="protein sequence ID" value="KJF41070.1"/>
    <property type="molecule type" value="Genomic_DNA"/>
</dbReference>
<keyword evidence="14" id="KW-1185">Reference proteome</keyword>
<dbReference type="EMBL" id="VUNJ01000007">
    <property type="protein sequence ID" value="MST91997.1"/>
    <property type="molecule type" value="Genomic_DNA"/>
</dbReference>
<evidence type="ECO:0000313" key="15">
    <source>
        <dbReference type="Proteomes" id="UP000431913"/>
    </source>
</evidence>
<evidence type="ECO:0000256" key="7">
    <source>
        <dbReference type="ARBA" id="ARBA00022801"/>
    </source>
</evidence>
<feature type="binding site" evidence="9">
    <location>
        <position position="122"/>
    </location>
    <ligand>
        <name>Zn(2+)</name>
        <dbReference type="ChEBI" id="CHEBI:29105"/>
        <note>catalytic</note>
    </ligand>
</feature>
<keyword evidence="6 9" id="KW-0255">Endonuclease</keyword>
<dbReference type="GO" id="GO:0005737">
    <property type="term" value="C:cytoplasm"/>
    <property type="evidence" value="ECO:0007669"/>
    <property type="project" value="UniProtKB-SubCell"/>
</dbReference>
<evidence type="ECO:0000256" key="3">
    <source>
        <dbReference type="ARBA" id="ARBA00022552"/>
    </source>
</evidence>
<evidence type="ECO:0000313" key="12">
    <source>
        <dbReference type="EMBL" id="MTS25722.1"/>
    </source>
</evidence>
<sequence>MSHKVYITNKQNTVKVPSGLRILIRRSCHAVLEAEHFEGPAEISVTFVDNAEIQQLNKQYRDKDQATDVLSFPLGQDGKYDINQETGAAMLGDIVISMERAMEQANIYGHSLQREVAFLTVHSMFHLLGYDHEAGGLEAVRMREKEEAALIQLGLPRTVSYSQVD</sequence>
<dbReference type="Proteomes" id="UP000032483">
    <property type="component" value="Unassembled WGS sequence"/>
</dbReference>
<dbReference type="InterPro" id="IPR002036">
    <property type="entry name" value="YbeY"/>
</dbReference>
<proteinExistence type="inferred from homology"/>
<dbReference type="GO" id="GO:0006364">
    <property type="term" value="P:rRNA processing"/>
    <property type="evidence" value="ECO:0007669"/>
    <property type="project" value="UniProtKB-UniRule"/>
</dbReference>
<keyword evidence="10" id="KW-0482">Metalloprotease</keyword>
<accession>A0A0D8J266</accession>
<dbReference type="Proteomes" id="UP000472755">
    <property type="component" value="Unassembled WGS sequence"/>
</dbReference>
<feature type="binding site" evidence="9">
    <location>
        <position position="132"/>
    </location>
    <ligand>
        <name>Zn(2+)</name>
        <dbReference type="ChEBI" id="CHEBI:29105"/>
        <note>catalytic</note>
    </ligand>
</feature>
<dbReference type="EMBL" id="WMZR01000009">
    <property type="protein sequence ID" value="MTS51556.1"/>
    <property type="molecule type" value="Genomic_DNA"/>
</dbReference>
<keyword evidence="7 9" id="KW-0378">Hydrolase</keyword>
<keyword evidence="9" id="KW-0963">Cytoplasm</keyword>
<dbReference type="HAMAP" id="MF_00009">
    <property type="entry name" value="Endoribonucl_YbeY"/>
    <property type="match status" value="1"/>
</dbReference>
<dbReference type="GO" id="GO:0004222">
    <property type="term" value="F:metalloendopeptidase activity"/>
    <property type="evidence" value="ECO:0007669"/>
    <property type="project" value="InterPro"/>
</dbReference>
<dbReference type="GeneID" id="42855463"/>
<gene>
    <name evidence="9 11" type="primary">ybeY</name>
    <name evidence="11" type="ORF">FYJ76_08605</name>
    <name evidence="13" type="ORF">GMD52_08375</name>
    <name evidence="12" type="ORF">GMD59_00265</name>
    <name evidence="10" type="ORF">TQ39_02285</name>
</gene>
<evidence type="ECO:0000256" key="6">
    <source>
        <dbReference type="ARBA" id="ARBA00022759"/>
    </source>
</evidence>
<keyword evidence="8 9" id="KW-0862">Zinc</keyword>
<organism evidence="10 14">
    <name type="scientific">Ruthenibacterium lactatiformans</name>
    <dbReference type="NCBI Taxonomy" id="1550024"/>
    <lineage>
        <taxon>Bacteria</taxon>
        <taxon>Bacillati</taxon>
        <taxon>Bacillota</taxon>
        <taxon>Clostridia</taxon>
        <taxon>Eubacteriales</taxon>
        <taxon>Oscillospiraceae</taxon>
        <taxon>Ruthenibacterium</taxon>
    </lineage>
</organism>
<comment type="function">
    <text evidence="9">Single strand-specific metallo-endoribonuclease involved in late-stage 70S ribosome quality control and in maturation of the 3' terminus of the 16S rRNA.</text>
</comment>
<reference evidence="16 17" key="2">
    <citation type="journal article" date="2019" name="Nat. Med.">
        <title>A library of human gut bacterial isolates paired with longitudinal multiomics data enables mechanistic microbiome research.</title>
        <authorList>
            <person name="Poyet M."/>
            <person name="Groussin M."/>
            <person name="Gibbons S.M."/>
            <person name="Avila-Pacheco J."/>
            <person name="Jiang X."/>
            <person name="Kearney S.M."/>
            <person name="Perrotta A.R."/>
            <person name="Berdy B."/>
            <person name="Zhao S."/>
            <person name="Lieberman T.D."/>
            <person name="Swanson P.K."/>
            <person name="Smith M."/>
            <person name="Roesemann S."/>
            <person name="Alexander J.E."/>
            <person name="Rich S.A."/>
            <person name="Livny J."/>
            <person name="Vlamakis H."/>
            <person name="Clish C."/>
            <person name="Bullock K."/>
            <person name="Deik A."/>
            <person name="Scott J."/>
            <person name="Pierce K.A."/>
            <person name="Xavier R.J."/>
            <person name="Alm E.J."/>
        </authorList>
    </citation>
    <scope>NUCLEOTIDE SEQUENCE [LARGE SCALE GENOMIC DNA]</scope>
    <source>
        <strain evidence="12 17">BIOML-A4</strain>
        <strain evidence="13 16">BIOML-A7</strain>
    </source>
</reference>
<dbReference type="GO" id="GO:0004521">
    <property type="term" value="F:RNA endonuclease activity"/>
    <property type="evidence" value="ECO:0007669"/>
    <property type="project" value="UniProtKB-UniRule"/>
</dbReference>
<evidence type="ECO:0000256" key="2">
    <source>
        <dbReference type="ARBA" id="ARBA00022517"/>
    </source>
</evidence>
<evidence type="ECO:0000256" key="4">
    <source>
        <dbReference type="ARBA" id="ARBA00022722"/>
    </source>
</evidence>
<comment type="cofactor">
    <cofactor evidence="9">
        <name>Zn(2+)</name>
        <dbReference type="ChEBI" id="CHEBI:29105"/>
    </cofactor>
    <text evidence="9">Binds 1 zinc ion.</text>
</comment>
<dbReference type="RefSeq" id="WP_009325987.1">
    <property type="nucleotide sequence ID" value="NZ_CAOJUJ010000001.1"/>
</dbReference>
<dbReference type="GO" id="GO:0008270">
    <property type="term" value="F:zinc ion binding"/>
    <property type="evidence" value="ECO:0007669"/>
    <property type="project" value="UniProtKB-UniRule"/>
</dbReference>
<reference evidence="10" key="1">
    <citation type="submission" date="2015-02" db="EMBL/GenBank/DDBJ databases">
        <title>A novel member of the family Ruminococcaceae isolated from human feces.</title>
        <authorList>
            <person name="Shkoporov A.N."/>
            <person name="Chaplin A.V."/>
            <person name="Motuzova O.V."/>
            <person name="Kafarskaia L.I."/>
            <person name="Khokhlova E.V."/>
            <person name="Efimov B.A."/>
        </authorList>
    </citation>
    <scope>NUCLEOTIDE SEQUENCE [LARGE SCALE GENOMIC DNA]</scope>
    <source>
        <strain evidence="10">585-1</strain>
    </source>
</reference>
<comment type="similarity">
    <text evidence="1 9">Belongs to the endoribonuclease YbeY family.</text>
</comment>
<dbReference type="InterPro" id="IPR023091">
    <property type="entry name" value="MetalPrtase_cat_dom_sf_prd"/>
</dbReference>
<name>A0A0D8J266_9FIRM</name>
<evidence type="ECO:0000313" key="13">
    <source>
        <dbReference type="EMBL" id="MTS51556.1"/>
    </source>
</evidence>
<dbReference type="PANTHER" id="PTHR46986:SF1">
    <property type="entry name" value="ENDORIBONUCLEASE YBEY, CHLOROPLASTIC"/>
    <property type="match status" value="1"/>
</dbReference>
<evidence type="ECO:0000313" key="11">
    <source>
        <dbReference type="EMBL" id="MST91997.1"/>
    </source>
</evidence>
<keyword evidence="10" id="KW-0645">Protease</keyword>
<comment type="subcellular location">
    <subcellularLocation>
        <location evidence="9">Cytoplasm</location>
    </subcellularLocation>
</comment>
<dbReference type="Proteomes" id="UP000449193">
    <property type="component" value="Unassembled WGS sequence"/>
</dbReference>
<evidence type="ECO:0000313" key="16">
    <source>
        <dbReference type="Proteomes" id="UP000449193"/>
    </source>
</evidence>
<dbReference type="Pfam" id="PF02130">
    <property type="entry name" value="YbeY"/>
    <property type="match status" value="1"/>
</dbReference>
<evidence type="ECO:0000313" key="14">
    <source>
        <dbReference type="Proteomes" id="UP000032483"/>
    </source>
</evidence>
<dbReference type="NCBIfam" id="TIGR00043">
    <property type="entry name" value="rRNA maturation RNase YbeY"/>
    <property type="match status" value="1"/>
</dbReference>